<dbReference type="InterPro" id="IPR015856">
    <property type="entry name" value="ABC_transpr_CbiO/EcfA_su"/>
</dbReference>
<dbReference type="RefSeq" id="WP_131167971.1">
    <property type="nucleotide sequence ID" value="NZ_SDMQ01000006.1"/>
</dbReference>
<keyword evidence="3" id="KW-0813">Transport</keyword>
<dbReference type="Gene3D" id="3.40.50.300">
    <property type="entry name" value="P-loop containing nucleotide triphosphate hydrolases"/>
    <property type="match status" value="2"/>
</dbReference>
<dbReference type="InterPro" id="IPR027417">
    <property type="entry name" value="P-loop_NTPase"/>
</dbReference>
<keyword evidence="5" id="KW-0547">Nucleotide-binding</keyword>
<proteinExistence type="inferred from homology"/>
<dbReference type="AlphaFoldDB" id="A0A4Q9KE45"/>
<gene>
    <name evidence="12" type="ORF">ET989_07805</name>
</gene>
<evidence type="ECO:0000256" key="4">
    <source>
        <dbReference type="ARBA" id="ARBA00022692"/>
    </source>
</evidence>
<evidence type="ECO:0000313" key="13">
    <source>
        <dbReference type="Proteomes" id="UP000292373"/>
    </source>
</evidence>
<dbReference type="PANTHER" id="PTHR43553">
    <property type="entry name" value="HEAVY METAL TRANSPORTER"/>
    <property type="match status" value="1"/>
</dbReference>
<evidence type="ECO:0000259" key="11">
    <source>
        <dbReference type="PROSITE" id="PS50893"/>
    </source>
</evidence>
<feature type="domain" description="ABC transporter" evidence="11">
    <location>
        <begin position="30"/>
        <end position="268"/>
    </location>
</feature>
<feature type="transmembrane region" description="Helical" evidence="10">
    <location>
        <begin position="475"/>
        <end position="505"/>
    </location>
</feature>
<feature type="region of interest" description="Disordered" evidence="9">
    <location>
        <begin position="1"/>
        <end position="27"/>
    </location>
</feature>
<evidence type="ECO:0000256" key="8">
    <source>
        <dbReference type="ARBA" id="ARBA00023136"/>
    </source>
</evidence>
<comment type="subcellular location">
    <subcellularLocation>
        <location evidence="1">Membrane</location>
        <topology evidence="1">Multi-pass membrane protein</topology>
    </subcellularLocation>
</comment>
<accession>A0A4Q9KE45</accession>
<dbReference type="CDD" id="cd03225">
    <property type="entry name" value="ABC_cobalt_CbiO_domain1"/>
    <property type="match status" value="2"/>
</dbReference>
<dbReference type="GO" id="GO:0005524">
    <property type="term" value="F:ATP binding"/>
    <property type="evidence" value="ECO:0007669"/>
    <property type="project" value="UniProtKB-KW"/>
</dbReference>
<evidence type="ECO:0000256" key="3">
    <source>
        <dbReference type="ARBA" id="ARBA00022448"/>
    </source>
</evidence>
<dbReference type="CDD" id="cd16914">
    <property type="entry name" value="EcfT"/>
    <property type="match status" value="1"/>
</dbReference>
<dbReference type="InterPro" id="IPR003439">
    <property type="entry name" value="ABC_transporter-like_ATP-bd"/>
</dbReference>
<evidence type="ECO:0000256" key="7">
    <source>
        <dbReference type="ARBA" id="ARBA00022989"/>
    </source>
</evidence>
<organism evidence="12 13">
    <name type="scientific">Propioniciclava sinopodophylli</name>
    <dbReference type="NCBI Taxonomy" id="1837344"/>
    <lineage>
        <taxon>Bacteria</taxon>
        <taxon>Bacillati</taxon>
        <taxon>Actinomycetota</taxon>
        <taxon>Actinomycetes</taxon>
        <taxon>Propionibacteriales</taxon>
        <taxon>Propionibacteriaceae</taxon>
        <taxon>Propioniciclava</taxon>
    </lineage>
</organism>
<evidence type="ECO:0000256" key="1">
    <source>
        <dbReference type="ARBA" id="ARBA00004141"/>
    </source>
</evidence>
<dbReference type="InterPro" id="IPR003593">
    <property type="entry name" value="AAA+_ATPase"/>
</dbReference>
<keyword evidence="13" id="KW-1185">Reference proteome</keyword>
<keyword evidence="4 10" id="KW-0812">Transmembrane</keyword>
<protein>
    <submittedName>
        <fullName evidence="12">ATP-binding cassette domain-containing protein</fullName>
    </submittedName>
</protein>
<dbReference type="GO" id="GO:0043190">
    <property type="term" value="C:ATP-binding cassette (ABC) transporter complex"/>
    <property type="evidence" value="ECO:0007669"/>
    <property type="project" value="TreeGrafter"/>
</dbReference>
<evidence type="ECO:0000256" key="10">
    <source>
        <dbReference type="SAM" id="Phobius"/>
    </source>
</evidence>
<dbReference type="OrthoDB" id="7757085at2"/>
<dbReference type="GO" id="GO:0016887">
    <property type="term" value="F:ATP hydrolysis activity"/>
    <property type="evidence" value="ECO:0007669"/>
    <property type="project" value="InterPro"/>
</dbReference>
<dbReference type="InterPro" id="IPR050095">
    <property type="entry name" value="ECF_ABC_transporter_ATP-bd"/>
</dbReference>
<evidence type="ECO:0000256" key="2">
    <source>
        <dbReference type="ARBA" id="ARBA00005417"/>
    </source>
</evidence>
<dbReference type="InterPro" id="IPR003339">
    <property type="entry name" value="ABC/ECF_trnsptr_transmembrane"/>
</dbReference>
<feature type="domain" description="ABC transporter" evidence="11">
    <location>
        <begin position="266"/>
        <end position="473"/>
    </location>
</feature>
<dbReference type="EMBL" id="SDMQ01000006">
    <property type="protein sequence ID" value="TBT85058.1"/>
    <property type="molecule type" value="Genomic_DNA"/>
</dbReference>
<evidence type="ECO:0000256" key="5">
    <source>
        <dbReference type="ARBA" id="ARBA00022741"/>
    </source>
</evidence>
<dbReference type="InterPro" id="IPR017871">
    <property type="entry name" value="ABC_transporter-like_CS"/>
</dbReference>
<dbReference type="SUPFAM" id="SSF52540">
    <property type="entry name" value="P-loop containing nucleoside triphosphate hydrolases"/>
    <property type="match status" value="2"/>
</dbReference>
<evidence type="ECO:0000313" key="12">
    <source>
        <dbReference type="EMBL" id="TBT85058.1"/>
    </source>
</evidence>
<feature type="compositionally biased region" description="Pro residues" evidence="9">
    <location>
        <begin position="1"/>
        <end position="20"/>
    </location>
</feature>
<keyword evidence="6 12" id="KW-0067">ATP-binding</keyword>
<dbReference type="SMART" id="SM00382">
    <property type="entry name" value="AAA"/>
    <property type="match status" value="2"/>
</dbReference>
<evidence type="ECO:0000256" key="9">
    <source>
        <dbReference type="SAM" id="MobiDB-lite"/>
    </source>
</evidence>
<dbReference type="GO" id="GO:0042626">
    <property type="term" value="F:ATPase-coupled transmembrane transporter activity"/>
    <property type="evidence" value="ECO:0007669"/>
    <property type="project" value="TreeGrafter"/>
</dbReference>
<keyword evidence="7 10" id="KW-1133">Transmembrane helix</keyword>
<feature type="transmembrane region" description="Helical" evidence="10">
    <location>
        <begin position="687"/>
        <end position="709"/>
    </location>
</feature>
<sequence>MPDPTMPDPTMPDPTVPDPTVPGTTTADPLVLDGITVAHDAEPVVADVSLAVPSGGLVALTGPSGSGKSTLLAVAAGLVPHARSGDLWGRITHRGADVTLDPPWERAAWLGFLAQDPASSLCLTHVRDELALPLENAGLPREAIGPRVQEVADRLGVAHLLDRRTNQLSGGEQQRVALAATLIGDPEVVLLDEPLSMLDPDAAASVAGLLRRELGGDGPAAVIVEHRARELERAGLVPDAVVRLGTPAVGETDRSPGRPGEVVLDRELTGVRRDAEGPVVVDGVRVALRAGTVTALLGPNGSGKTTLLMALAGVLPGGEAAGEGVGMVFQRPENQFVATTVLGEASYGASVELARELLARVGLAGLEDRNPHTLSLGQQRRLSVVAMAAQDHPVLLLDEPTFGLDDAGVAAVESLIRSLRDEGRAILFATHDVELADRLADNRLVLPAPPPGEVRAPRERVPDSFLARCSPVLKLAVVFLASVGLLATTVFWPVLAVWLLATAAVPVLARVSLRRTLRFQVPIFWFALSTFLVNLFSRPGEALGGWGIFVATEPGLAFGLALAARTLAIGGLASVFVLSTDAVWFVNAAHSQARVPVRYAYALLAGYRLLELLPDEWRTIRAAHAVRSRGLGGGRVAWVRGFARSAFGLMVVALRRGQQLAEALEARGLGRTPRTIWRPVRWGWRDVVLGVGAVLLAAGVVLGGVLGSVS</sequence>
<feature type="transmembrane region" description="Helical" evidence="10">
    <location>
        <begin position="517"/>
        <end position="536"/>
    </location>
</feature>
<evidence type="ECO:0000256" key="6">
    <source>
        <dbReference type="ARBA" id="ARBA00022840"/>
    </source>
</evidence>
<dbReference type="PROSITE" id="PS50893">
    <property type="entry name" value="ABC_TRANSPORTER_2"/>
    <property type="match status" value="2"/>
</dbReference>
<comment type="caution">
    <text evidence="12">The sequence shown here is derived from an EMBL/GenBank/DDBJ whole genome shotgun (WGS) entry which is preliminary data.</text>
</comment>
<reference evidence="12 13" key="1">
    <citation type="submission" date="2019-01" db="EMBL/GenBank/DDBJ databases">
        <title>Lactibacter flavus gen. nov., sp. nov., a novel bacterium of the family Propionibacteriaceae isolated from raw milk and dairy products.</title>
        <authorList>
            <person name="Huptas C."/>
            <person name="Wenning M."/>
            <person name="Breitenwieser F."/>
            <person name="Doll E."/>
            <person name="Von Neubeck M."/>
            <person name="Busse H.-J."/>
            <person name="Scherer S."/>
        </authorList>
    </citation>
    <scope>NUCLEOTIDE SEQUENCE [LARGE SCALE GENOMIC DNA]</scope>
    <source>
        <strain evidence="12 13">KCTC 33808</strain>
    </source>
</reference>
<comment type="similarity">
    <text evidence="2">Belongs to the ABC transporter superfamily.</text>
</comment>
<dbReference type="PROSITE" id="PS00211">
    <property type="entry name" value="ABC_TRANSPORTER_1"/>
    <property type="match status" value="2"/>
</dbReference>
<feature type="transmembrane region" description="Helical" evidence="10">
    <location>
        <begin position="556"/>
        <end position="578"/>
    </location>
</feature>
<dbReference type="Proteomes" id="UP000292373">
    <property type="component" value="Unassembled WGS sequence"/>
</dbReference>
<name>A0A4Q9KE45_9ACTN</name>
<dbReference type="Pfam" id="PF02361">
    <property type="entry name" value="CbiQ"/>
    <property type="match status" value="1"/>
</dbReference>
<dbReference type="Pfam" id="PF00005">
    <property type="entry name" value="ABC_tran"/>
    <property type="match status" value="2"/>
</dbReference>
<keyword evidence="8 10" id="KW-0472">Membrane</keyword>